<evidence type="ECO:0000256" key="1">
    <source>
        <dbReference type="SAM" id="MobiDB-lite"/>
    </source>
</evidence>
<evidence type="ECO:0000313" key="3">
    <source>
        <dbReference type="EMBL" id="MBP0483177.1"/>
    </source>
</evidence>
<keyword evidence="4" id="KW-1185">Reference proteome</keyword>
<protein>
    <recommendedName>
        <fullName evidence="5">DUF3618 domain-containing protein</fullName>
    </recommendedName>
</protein>
<gene>
    <name evidence="3" type="ORF">J5474_11825</name>
</gene>
<evidence type="ECO:0000313" key="4">
    <source>
        <dbReference type="Proteomes" id="UP000675940"/>
    </source>
</evidence>
<dbReference type="EMBL" id="JAGISH010000006">
    <property type="protein sequence ID" value="MBP0483177.1"/>
    <property type="molecule type" value="Genomic_DNA"/>
</dbReference>
<keyword evidence="2" id="KW-0472">Membrane</keyword>
<accession>A0A940MSF2</accession>
<organism evidence="3 4">
    <name type="scientific">Sagittula salina</name>
    <dbReference type="NCBI Taxonomy" id="2820268"/>
    <lineage>
        <taxon>Bacteria</taxon>
        <taxon>Pseudomonadati</taxon>
        <taxon>Pseudomonadota</taxon>
        <taxon>Alphaproteobacteria</taxon>
        <taxon>Rhodobacterales</taxon>
        <taxon>Roseobacteraceae</taxon>
        <taxon>Sagittula</taxon>
    </lineage>
</organism>
<evidence type="ECO:0000256" key="2">
    <source>
        <dbReference type="SAM" id="Phobius"/>
    </source>
</evidence>
<feature type="transmembrane region" description="Helical" evidence="2">
    <location>
        <begin position="57"/>
        <end position="74"/>
    </location>
</feature>
<dbReference type="Proteomes" id="UP000675940">
    <property type="component" value="Unassembled WGS sequence"/>
</dbReference>
<name>A0A940MSF2_9RHOB</name>
<dbReference type="AlphaFoldDB" id="A0A940MSF2"/>
<proteinExistence type="predicted"/>
<keyword evidence="2" id="KW-0812">Transmembrane</keyword>
<comment type="caution">
    <text evidence="3">The sequence shown here is derived from an EMBL/GenBank/DDBJ whole genome shotgun (WGS) entry which is preliminary data.</text>
</comment>
<evidence type="ECO:0008006" key="5">
    <source>
        <dbReference type="Google" id="ProtNLM"/>
    </source>
</evidence>
<sequence>MSRRTKRTAELEAQAAAHRAALAQAISGLTQSTRPTAVLGTDLAQTAMKTALKTARANPLATVLVGAGLAMIFAKSSRSKPPQPQAAAAPSEPQSAEAMRLSLHEGLSHLPPEARKRVIRKRIEALEAQEEVEKRPTTPLAVARENKLTLLFAAAALGFAARQLWPKKALKAQETRDQRLRAADNQLSVEEARLQPFPSGPKPTHRYDNQDRI</sequence>
<dbReference type="RefSeq" id="WP_209361126.1">
    <property type="nucleotide sequence ID" value="NZ_JAGISH010000006.1"/>
</dbReference>
<keyword evidence="2" id="KW-1133">Transmembrane helix</keyword>
<reference evidence="3" key="1">
    <citation type="submission" date="2021-03" db="EMBL/GenBank/DDBJ databases">
        <title>Sagittula salina sp. nov. strain M10.9X isolated from the marine waste.</title>
        <authorList>
            <person name="Satari L."/>
            <person name="Molina-Menor E."/>
            <person name="Vidal-Verdu A."/>
            <person name="Pascual J."/>
            <person name="Pereto J."/>
            <person name="Porcar M."/>
        </authorList>
    </citation>
    <scope>NUCLEOTIDE SEQUENCE</scope>
    <source>
        <strain evidence="3">M10.9X</strain>
    </source>
</reference>
<feature type="region of interest" description="Disordered" evidence="1">
    <location>
        <begin position="175"/>
        <end position="213"/>
    </location>
</feature>